<dbReference type="InterPro" id="IPR010982">
    <property type="entry name" value="Lambda_DNA-bd_dom_sf"/>
</dbReference>
<dbReference type="EMBL" id="JAALFE010000002">
    <property type="protein sequence ID" value="NGQ89984.1"/>
    <property type="molecule type" value="Genomic_DNA"/>
</dbReference>
<dbReference type="AlphaFoldDB" id="A0A6M1TXL2"/>
<dbReference type="RefSeq" id="WP_165047155.1">
    <property type="nucleotide sequence ID" value="NZ_JAALFE010000002.1"/>
</dbReference>
<evidence type="ECO:0000259" key="1">
    <source>
        <dbReference type="PROSITE" id="PS50943"/>
    </source>
</evidence>
<dbReference type="GO" id="GO:0003677">
    <property type="term" value="F:DNA binding"/>
    <property type="evidence" value="ECO:0007669"/>
    <property type="project" value="InterPro"/>
</dbReference>
<dbReference type="InterPro" id="IPR001387">
    <property type="entry name" value="Cro/C1-type_HTH"/>
</dbReference>
<evidence type="ECO:0000313" key="2">
    <source>
        <dbReference type="EMBL" id="NGQ89984.1"/>
    </source>
</evidence>
<reference evidence="2 3" key="1">
    <citation type="submission" date="2020-02" db="EMBL/GenBank/DDBJ databases">
        <title>Rhodobacter translucens sp. nov., a novel bacterium isolated from activated sludge.</title>
        <authorList>
            <person name="Liu J."/>
        </authorList>
    </citation>
    <scope>NUCLEOTIDE SEQUENCE [LARGE SCALE GENOMIC DNA]</scope>
    <source>
        <strain evidence="2 3">HX-7-19</strain>
    </source>
</reference>
<evidence type="ECO:0000313" key="3">
    <source>
        <dbReference type="Proteomes" id="UP000474758"/>
    </source>
</evidence>
<sequence>MATTEIGKELRRLRVERDERMLDMAERLGLSSAFISAVETGKKSPPTGFEEAVVQVYRLANDAADQLRRAADRSRKAFTLEANDDLQRDTFGLMARRMNDLSSEELQKILTILQAKGDKT</sequence>
<dbReference type="Gene3D" id="1.10.260.40">
    <property type="entry name" value="lambda repressor-like DNA-binding domains"/>
    <property type="match status" value="1"/>
</dbReference>
<feature type="domain" description="HTH cro/C1-type" evidence="1">
    <location>
        <begin position="10"/>
        <end position="67"/>
    </location>
</feature>
<dbReference type="Proteomes" id="UP000474758">
    <property type="component" value="Unassembled WGS sequence"/>
</dbReference>
<name>A0A6M1TXL2_9RHOB</name>
<protein>
    <submittedName>
        <fullName evidence="2">Helix-turn-helix domain-containing protein</fullName>
    </submittedName>
</protein>
<dbReference type="CDD" id="cd00093">
    <property type="entry name" value="HTH_XRE"/>
    <property type="match status" value="1"/>
</dbReference>
<dbReference type="SUPFAM" id="SSF47413">
    <property type="entry name" value="lambda repressor-like DNA-binding domains"/>
    <property type="match status" value="1"/>
</dbReference>
<comment type="caution">
    <text evidence="2">The sequence shown here is derived from an EMBL/GenBank/DDBJ whole genome shotgun (WGS) entry which is preliminary data.</text>
</comment>
<gene>
    <name evidence="2" type="ORF">G5V65_03675</name>
</gene>
<dbReference type="Pfam" id="PF13560">
    <property type="entry name" value="HTH_31"/>
    <property type="match status" value="1"/>
</dbReference>
<dbReference type="PROSITE" id="PS50943">
    <property type="entry name" value="HTH_CROC1"/>
    <property type="match status" value="1"/>
</dbReference>
<organism evidence="2 3">
    <name type="scientific">Paragemmobacter kunshanensis</name>
    <dbReference type="NCBI Taxonomy" id="2583234"/>
    <lineage>
        <taxon>Bacteria</taxon>
        <taxon>Pseudomonadati</taxon>
        <taxon>Pseudomonadota</taxon>
        <taxon>Alphaproteobacteria</taxon>
        <taxon>Rhodobacterales</taxon>
        <taxon>Paracoccaceae</taxon>
        <taxon>Paragemmobacter</taxon>
    </lineage>
</organism>
<accession>A0A6M1TXL2</accession>
<keyword evidence="3" id="KW-1185">Reference proteome</keyword>
<proteinExistence type="predicted"/>